<organism evidence="2 3">
    <name type="scientific">Streptomyces nitrosporeus</name>
    <dbReference type="NCBI Taxonomy" id="28894"/>
    <lineage>
        <taxon>Bacteria</taxon>
        <taxon>Bacillati</taxon>
        <taxon>Actinomycetota</taxon>
        <taxon>Actinomycetes</taxon>
        <taxon>Kitasatosporales</taxon>
        <taxon>Streptomycetaceae</taxon>
        <taxon>Streptomyces</taxon>
    </lineage>
</organism>
<accession>A0A5J6FIU9</accession>
<sequence>MDNRSLEALGLHVAPRDQPLVYPGAWPVESGLLYRGRLLRLRPGRARRLAQWLVDSPAEGFGGGTEPGEAVPLDYALMRANEPLAGERFPVLSVGSNACPAQLKHKMDGHGLSSTIPMVKVRTVGIDIGVSAYVSPLGYVSSSPFHAPHVTRDLFVTWFDATQLEVVDASEGVFTEGGEYDRVLLPGTDFRFELPSGELLGGVYAYVHRYGVLHDGTGTPRPHNGERRLLTELLAESRRLREWFGDTPEQFSSQARGNEQLCEKGTRLFRDEGRTTPSGLEGHVPERPAAVVYDDIQPANPLPAGSHRVARTPDTYDQRGSGVVRLSAGLAADLRHPEHVVLQNAQVPPARRERLGALANVVVAPELDPDDRRTVQVDRSLRICIGVEPGEDIAVRPAALPRTRRRWRNALFGPLNYVTCRVQDGDRASAEHEVCLLDALTLELLGVSSGDDVVVEGFPGSDGIVPTLQLKAIQTSEEVIERRKDLHGGDLTSRYPSSLDALGTYPDLPWVFLDRRLWAGLGVQGQWLATVRIRCSRTYQLKKELREMMFLLGLAFIGVVTVLESNTWRVISLAVLVLLAGSLVSIRLRSRLTQRARRIGGAARR</sequence>
<proteinExistence type="predicted"/>
<keyword evidence="1" id="KW-1133">Transmembrane helix</keyword>
<evidence type="ECO:0000313" key="3">
    <source>
        <dbReference type="Proteomes" id="UP000326178"/>
    </source>
</evidence>
<keyword evidence="1" id="KW-0472">Membrane</keyword>
<gene>
    <name evidence="2" type="ORF">CP967_31545</name>
</gene>
<dbReference type="EMBL" id="CP023702">
    <property type="protein sequence ID" value="QEU75901.1"/>
    <property type="molecule type" value="Genomic_DNA"/>
</dbReference>
<dbReference type="AlphaFoldDB" id="A0A5J6FIU9"/>
<protein>
    <submittedName>
        <fullName evidence="2">Uncharacterized protein</fullName>
    </submittedName>
</protein>
<reference evidence="2 3" key="1">
    <citation type="submission" date="2017-09" db="EMBL/GenBank/DDBJ databases">
        <authorList>
            <person name="Lee N."/>
            <person name="Cho B.-K."/>
        </authorList>
    </citation>
    <scope>NUCLEOTIDE SEQUENCE [LARGE SCALE GENOMIC DNA]</scope>
    <source>
        <strain evidence="2 3">ATCC 12769</strain>
    </source>
</reference>
<dbReference type="OrthoDB" id="7626403at2"/>
<dbReference type="RefSeq" id="WP_150491216.1">
    <property type="nucleotide sequence ID" value="NZ_BMUV01000003.1"/>
</dbReference>
<evidence type="ECO:0000256" key="1">
    <source>
        <dbReference type="SAM" id="Phobius"/>
    </source>
</evidence>
<evidence type="ECO:0000313" key="2">
    <source>
        <dbReference type="EMBL" id="QEU75901.1"/>
    </source>
</evidence>
<feature type="transmembrane region" description="Helical" evidence="1">
    <location>
        <begin position="569"/>
        <end position="588"/>
    </location>
</feature>
<dbReference type="Proteomes" id="UP000326178">
    <property type="component" value="Chromosome"/>
</dbReference>
<keyword evidence="3" id="KW-1185">Reference proteome</keyword>
<keyword evidence="1" id="KW-0812">Transmembrane</keyword>
<name>A0A5J6FIU9_9ACTN</name>
<dbReference type="KEGG" id="snk:CP967_31545"/>